<protein>
    <submittedName>
        <fullName evidence="7">Sigma-54-dependent Fis family transcriptional regulator</fullName>
    </submittedName>
</protein>
<evidence type="ECO:0000313" key="8">
    <source>
        <dbReference type="Proteomes" id="UP000748308"/>
    </source>
</evidence>
<dbReference type="InterPro" id="IPR058031">
    <property type="entry name" value="AAA_lid_NorR"/>
</dbReference>
<evidence type="ECO:0000313" key="7">
    <source>
        <dbReference type="EMBL" id="MBM3317374.1"/>
    </source>
</evidence>
<dbReference type="SMART" id="SM00028">
    <property type="entry name" value="TPR"/>
    <property type="match status" value="3"/>
</dbReference>
<dbReference type="PROSITE" id="PS00675">
    <property type="entry name" value="SIGMA54_INTERACT_1"/>
    <property type="match status" value="1"/>
</dbReference>
<dbReference type="InterPro" id="IPR011990">
    <property type="entry name" value="TPR-like_helical_dom_sf"/>
</dbReference>
<dbReference type="GO" id="GO:0006355">
    <property type="term" value="P:regulation of DNA-templated transcription"/>
    <property type="evidence" value="ECO:0007669"/>
    <property type="project" value="InterPro"/>
</dbReference>
<keyword evidence="2" id="KW-0067">ATP-binding</keyword>
<dbReference type="FunFam" id="3.40.50.300:FF:000006">
    <property type="entry name" value="DNA-binding transcriptional regulator NtrC"/>
    <property type="match status" value="1"/>
</dbReference>
<dbReference type="PROSITE" id="PS50045">
    <property type="entry name" value="SIGMA54_INTERACT_4"/>
    <property type="match status" value="1"/>
</dbReference>
<dbReference type="SUPFAM" id="SSF48452">
    <property type="entry name" value="TPR-like"/>
    <property type="match status" value="1"/>
</dbReference>
<evidence type="ECO:0000256" key="1">
    <source>
        <dbReference type="ARBA" id="ARBA00022741"/>
    </source>
</evidence>
<proteinExistence type="predicted"/>
<dbReference type="GO" id="GO:0005524">
    <property type="term" value="F:ATP binding"/>
    <property type="evidence" value="ECO:0007669"/>
    <property type="project" value="UniProtKB-KW"/>
</dbReference>
<dbReference type="Gene3D" id="3.40.50.300">
    <property type="entry name" value="P-loop containing nucleotide triphosphate hydrolases"/>
    <property type="match status" value="1"/>
</dbReference>
<dbReference type="InterPro" id="IPR025662">
    <property type="entry name" value="Sigma_54_int_dom_ATP-bd_1"/>
</dbReference>
<comment type="caution">
    <text evidence="7">The sequence shown here is derived from an EMBL/GenBank/DDBJ whole genome shotgun (WGS) entry which is preliminary data.</text>
</comment>
<keyword evidence="4" id="KW-0804">Transcription</keyword>
<evidence type="ECO:0000256" key="4">
    <source>
        <dbReference type="ARBA" id="ARBA00023163"/>
    </source>
</evidence>
<keyword evidence="1" id="KW-0547">Nucleotide-binding</keyword>
<keyword evidence="3" id="KW-0805">Transcription regulation</keyword>
<accession>A0A937XAC2</accession>
<dbReference type="Pfam" id="PF00158">
    <property type="entry name" value="Sigma54_activat"/>
    <property type="match status" value="1"/>
</dbReference>
<dbReference type="Pfam" id="PF02954">
    <property type="entry name" value="HTH_8"/>
    <property type="match status" value="1"/>
</dbReference>
<evidence type="ECO:0000256" key="3">
    <source>
        <dbReference type="ARBA" id="ARBA00023015"/>
    </source>
</evidence>
<dbReference type="CDD" id="cd00009">
    <property type="entry name" value="AAA"/>
    <property type="match status" value="1"/>
</dbReference>
<name>A0A937XAC2_UNCEI</name>
<dbReference type="EMBL" id="VGIY01000114">
    <property type="protein sequence ID" value="MBM3317374.1"/>
    <property type="molecule type" value="Genomic_DNA"/>
</dbReference>
<dbReference type="InterPro" id="IPR003593">
    <property type="entry name" value="AAA+_ATPase"/>
</dbReference>
<dbReference type="InterPro" id="IPR025943">
    <property type="entry name" value="Sigma_54_int_dom_ATP-bd_2"/>
</dbReference>
<sequence>MTADHAEQRFPKTSRACDASTDGRRVLEAARVYLRGGAWERAHGLLEEAAAVALASPDVDARECETVGLMLLACMHLGHAEHLDRGTTLLTRALAESQPLSAECRALAVFHTLRRLADRGQYDRARALAWEARAERSQQISSWMNAHLELVLARVDSHLGDLDAAEGSALRAVQLAESDGCDALLGDALTAAANVLSNRRDLNGAQRLLARASAAYWRAGDAAGRSSALLNRGLSLFFLGWLRDSEAMLVEAREAAHIVGRQATALRARLTLGWLAGRRGELQRARSLLLSGWREARCLHLPREEAASLEYLAEAYLVNCQGAWRARAASAVRLCSRMAEHLAPTGDLAVEARIRMAMLAHADGDLDGAVLIAQEAIDRARKIGMRWEEAEALRSLGCVLADAGHTRDAREAFGKSLQILGDMGERFEHAFVTAWIQALDASEREHGWQQIELAGDPGPSSSAATEAALRSVASSTQRGSIDEEDTLTRSLAIWLEHPVWGPSVWLARRAAGGGRMEVDTAGAASEIARSHGAAAAKEMKARGRACRCAKSLALHSCWERLGLLTRSPSLLDLLRSAQTYAAVDLPVLILGETGTGKDLLARGLHELSGQPGRYVPINCATAQRQLFAAELFGARRGAFTGAIEHRRGLVHEAAGGTLFFDEIADLDPEAQGYLLRFLDSGEVRALGETRHSHVATRVLAATRWDLAARVGEGLFREDLYARLAAVVLRIPPLRSRSADLPLLIRHFWDDAGGSKADLDAVVTPDVLRALSCRPWPGNVRELKMAVATAVPLLRIGGTGAARNHVLDAAGRGWGAGFPPKPSQPGGASGESRPSAAAASPAQAVPAESSARGSSASQDAPGARPGRIFPVLVKDPDGAWPRTLLLEALETAKGHVPTAARILGISRSQAYRLYRRLRFQA</sequence>
<dbReference type="InterPro" id="IPR002197">
    <property type="entry name" value="HTH_Fis"/>
</dbReference>
<dbReference type="InterPro" id="IPR019734">
    <property type="entry name" value="TPR_rpt"/>
</dbReference>
<dbReference type="Gene3D" id="1.25.40.10">
    <property type="entry name" value="Tetratricopeptide repeat domain"/>
    <property type="match status" value="2"/>
</dbReference>
<dbReference type="InterPro" id="IPR002078">
    <property type="entry name" value="Sigma_54_int"/>
</dbReference>
<dbReference type="SMART" id="SM00382">
    <property type="entry name" value="AAA"/>
    <property type="match status" value="1"/>
</dbReference>
<evidence type="ECO:0000259" key="6">
    <source>
        <dbReference type="PROSITE" id="PS50045"/>
    </source>
</evidence>
<feature type="region of interest" description="Disordered" evidence="5">
    <location>
        <begin position="812"/>
        <end position="867"/>
    </location>
</feature>
<dbReference type="SUPFAM" id="SSF52540">
    <property type="entry name" value="P-loop containing nucleoside triphosphate hydrolases"/>
    <property type="match status" value="1"/>
</dbReference>
<dbReference type="Pfam" id="PF25601">
    <property type="entry name" value="AAA_lid_14"/>
    <property type="match status" value="1"/>
</dbReference>
<evidence type="ECO:0000256" key="2">
    <source>
        <dbReference type="ARBA" id="ARBA00022840"/>
    </source>
</evidence>
<gene>
    <name evidence="7" type="ORF">FJY75_05935</name>
</gene>
<feature type="compositionally biased region" description="Low complexity" evidence="5">
    <location>
        <begin position="829"/>
        <end position="850"/>
    </location>
</feature>
<feature type="domain" description="Sigma-54 factor interaction" evidence="6">
    <location>
        <begin position="563"/>
        <end position="791"/>
    </location>
</feature>
<evidence type="ECO:0000256" key="5">
    <source>
        <dbReference type="SAM" id="MobiDB-lite"/>
    </source>
</evidence>
<dbReference type="PROSITE" id="PS00676">
    <property type="entry name" value="SIGMA54_INTERACT_2"/>
    <property type="match status" value="1"/>
</dbReference>
<dbReference type="GO" id="GO:0043565">
    <property type="term" value="F:sequence-specific DNA binding"/>
    <property type="evidence" value="ECO:0007669"/>
    <property type="project" value="InterPro"/>
</dbReference>
<dbReference type="Proteomes" id="UP000748308">
    <property type="component" value="Unassembled WGS sequence"/>
</dbReference>
<dbReference type="PANTHER" id="PTHR32071">
    <property type="entry name" value="TRANSCRIPTIONAL REGULATORY PROTEIN"/>
    <property type="match status" value="1"/>
</dbReference>
<organism evidence="7 8">
    <name type="scientific">Eiseniibacteriota bacterium</name>
    <dbReference type="NCBI Taxonomy" id="2212470"/>
    <lineage>
        <taxon>Bacteria</taxon>
        <taxon>Candidatus Eiseniibacteriota</taxon>
    </lineage>
</organism>
<dbReference type="InterPro" id="IPR027417">
    <property type="entry name" value="P-loop_NTPase"/>
</dbReference>
<dbReference type="Gene3D" id="1.10.8.60">
    <property type="match status" value="1"/>
</dbReference>
<reference evidence="7" key="1">
    <citation type="submission" date="2019-03" db="EMBL/GenBank/DDBJ databases">
        <title>Lake Tanganyika Metagenome-Assembled Genomes (MAGs).</title>
        <authorList>
            <person name="Tran P."/>
        </authorList>
    </citation>
    <scope>NUCLEOTIDE SEQUENCE</scope>
    <source>
        <strain evidence="7">M_DeepCast_400m_m2_100</strain>
    </source>
</reference>
<dbReference type="AlphaFoldDB" id="A0A937XAC2"/>